<accession>A0A1M5MAW1</accession>
<organism evidence="1 2">
    <name type="scientific">Chryseolinea serpens</name>
    <dbReference type="NCBI Taxonomy" id="947013"/>
    <lineage>
        <taxon>Bacteria</taxon>
        <taxon>Pseudomonadati</taxon>
        <taxon>Bacteroidota</taxon>
        <taxon>Cytophagia</taxon>
        <taxon>Cytophagales</taxon>
        <taxon>Fulvivirgaceae</taxon>
        <taxon>Chryseolinea</taxon>
    </lineage>
</organism>
<sequence length="44" mass="5101">MAAYAETGRTPAAKKDMARLEKGLDVYFKKHWEEQGIVLFPKFK</sequence>
<reference evidence="1 2" key="1">
    <citation type="submission" date="2016-11" db="EMBL/GenBank/DDBJ databases">
        <authorList>
            <person name="Jaros S."/>
            <person name="Januszkiewicz K."/>
            <person name="Wedrychowicz H."/>
        </authorList>
    </citation>
    <scope>NUCLEOTIDE SEQUENCE [LARGE SCALE GENOMIC DNA]</scope>
    <source>
        <strain evidence="1 2">DSM 24574</strain>
    </source>
</reference>
<dbReference type="Proteomes" id="UP000184212">
    <property type="component" value="Unassembled WGS sequence"/>
</dbReference>
<dbReference type="AlphaFoldDB" id="A0A1M5MAW1"/>
<evidence type="ECO:0000313" key="1">
    <source>
        <dbReference type="EMBL" id="SHG74408.1"/>
    </source>
</evidence>
<name>A0A1M5MAW1_9BACT</name>
<proteinExistence type="predicted"/>
<keyword evidence="2" id="KW-1185">Reference proteome</keyword>
<protein>
    <submittedName>
        <fullName evidence="1">Uncharacterized protein</fullName>
    </submittedName>
</protein>
<evidence type="ECO:0000313" key="2">
    <source>
        <dbReference type="Proteomes" id="UP000184212"/>
    </source>
</evidence>
<dbReference type="RefSeq" id="WP_262485788.1">
    <property type="nucleotide sequence ID" value="NZ_FQWQ01000001.1"/>
</dbReference>
<gene>
    <name evidence="1" type="ORF">SAMN04488109_1649</name>
</gene>
<dbReference type="EMBL" id="FQWQ01000001">
    <property type="protein sequence ID" value="SHG74408.1"/>
    <property type="molecule type" value="Genomic_DNA"/>
</dbReference>
<dbReference type="STRING" id="947013.SAMN04488109_1649"/>